<feature type="compositionally biased region" description="Low complexity" evidence="1">
    <location>
        <begin position="11"/>
        <end position="20"/>
    </location>
</feature>
<name>A0AAV1CJJ8_OLDCO</name>
<proteinExistence type="predicted"/>
<keyword evidence="3" id="KW-1185">Reference proteome</keyword>
<organism evidence="2 3">
    <name type="scientific">Oldenlandia corymbosa var. corymbosa</name>
    <dbReference type="NCBI Taxonomy" id="529605"/>
    <lineage>
        <taxon>Eukaryota</taxon>
        <taxon>Viridiplantae</taxon>
        <taxon>Streptophyta</taxon>
        <taxon>Embryophyta</taxon>
        <taxon>Tracheophyta</taxon>
        <taxon>Spermatophyta</taxon>
        <taxon>Magnoliopsida</taxon>
        <taxon>eudicotyledons</taxon>
        <taxon>Gunneridae</taxon>
        <taxon>Pentapetalae</taxon>
        <taxon>asterids</taxon>
        <taxon>lamiids</taxon>
        <taxon>Gentianales</taxon>
        <taxon>Rubiaceae</taxon>
        <taxon>Rubioideae</taxon>
        <taxon>Spermacoceae</taxon>
        <taxon>Hedyotis-Oldenlandia complex</taxon>
        <taxon>Oldenlandia</taxon>
    </lineage>
</organism>
<sequence>MLGMNKDLQWTTNDTATATNDTRKIGMPHIDTIQEVETDNDKEEVSTHPPLQVLDQLRINVDLETLVGTLKSVYGSLMSDLSFSKNKLKEVEGRF</sequence>
<evidence type="ECO:0000313" key="3">
    <source>
        <dbReference type="Proteomes" id="UP001161247"/>
    </source>
</evidence>
<evidence type="ECO:0000256" key="1">
    <source>
        <dbReference type="SAM" id="MobiDB-lite"/>
    </source>
</evidence>
<evidence type="ECO:0000313" key="2">
    <source>
        <dbReference type="EMBL" id="CAI9094858.1"/>
    </source>
</evidence>
<dbReference type="AlphaFoldDB" id="A0AAV1CJJ8"/>
<reference evidence="2" key="1">
    <citation type="submission" date="2023-03" db="EMBL/GenBank/DDBJ databases">
        <authorList>
            <person name="Julca I."/>
        </authorList>
    </citation>
    <scope>NUCLEOTIDE SEQUENCE</scope>
</reference>
<dbReference type="Proteomes" id="UP001161247">
    <property type="component" value="Chromosome 2"/>
</dbReference>
<dbReference type="EMBL" id="OX459119">
    <property type="protein sequence ID" value="CAI9094858.1"/>
    <property type="molecule type" value="Genomic_DNA"/>
</dbReference>
<gene>
    <name evidence="2" type="ORF">OLC1_LOCUS5946</name>
</gene>
<accession>A0AAV1CJJ8</accession>
<protein>
    <submittedName>
        <fullName evidence="2">OLC1v1030670C1</fullName>
    </submittedName>
</protein>
<feature type="region of interest" description="Disordered" evidence="1">
    <location>
        <begin position="1"/>
        <end position="24"/>
    </location>
</feature>